<dbReference type="CDD" id="cd09276">
    <property type="entry name" value="Rnase_HI_RT_non_LTR"/>
    <property type="match status" value="1"/>
</dbReference>
<dbReference type="AlphaFoldDB" id="A0AA40C109"/>
<feature type="compositionally biased region" description="Pro residues" evidence="1">
    <location>
        <begin position="247"/>
        <end position="262"/>
    </location>
</feature>
<sequence length="521" mass="55368">MWTQVRRLLGVQTPPIKDAAQPKAANDTTCSQPNERTEDQNKPKTEKVSEARASTHDVVAPSQGGVPEQVTAVPDIKASSPINLDPSPPWMCNISSPYVDTDSDATAVGDQSPPLTPTSSTASHPEQKNTPPAAGSPALNVQGNGLLCGGEGPPSTPPPTPPATPERPLSTKVGPIGGVAPAENKKPATPQPKQQTPVQTPKKTTKSQGAKRQQSSPQGSPKSAKGKSKQQQQSPAAPKTPTEQVPPKNPSPPKNATPPRKPTPQKSTPEKAQPPPAIAKCQKPPRWMRVVIDPASRAYVYARLASGPSPIGISQGFGPDHLVLWADASWTAVGRNYTGPPKSMGLGVVFRRSEEDRSCHHVGSYSDVWQESAYAVLDTSDPRKNLQHPESLAIEAALAVALDEATSRKKQKITKVTIFSDAQDQLRLIRDASPSTFGRGAFSWRELDKMGVAVELRWTPGHVDLEGNERADRVAGLARRGARGDETFGARVGYGGWGDEGREGYGWLGQSSKGDGEPGGE</sequence>
<gene>
    <name evidence="3" type="ORF">B0T14DRAFT_497208</name>
</gene>
<reference evidence="3" key="1">
    <citation type="submission" date="2023-06" db="EMBL/GenBank/DDBJ databases">
        <title>Genome-scale phylogeny and comparative genomics of the fungal order Sordariales.</title>
        <authorList>
            <consortium name="Lawrence Berkeley National Laboratory"/>
            <person name="Hensen N."/>
            <person name="Bonometti L."/>
            <person name="Westerberg I."/>
            <person name="Brannstrom I.O."/>
            <person name="Guillou S."/>
            <person name="Cros-Aarteil S."/>
            <person name="Calhoun S."/>
            <person name="Haridas S."/>
            <person name="Kuo A."/>
            <person name="Mondo S."/>
            <person name="Pangilinan J."/>
            <person name="Riley R."/>
            <person name="Labutti K."/>
            <person name="Andreopoulos B."/>
            <person name="Lipzen A."/>
            <person name="Chen C."/>
            <person name="Yanf M."/>
            <person name="Daum C."/>
            <person name="Ng V."/>
            <person name="Clum A."/>
            <person name="Steindorff A."/>
            <person name="Ohm R."/>
            <person name="Martin F."/>
            <person name="Silar P."/>
            <person name="Natvig D."/>
            <person name="Lalanne C."/>
            <person name="Gautier V."/>
            <person name="Ament-Velasquez S.L."/>
            <person name="Kruys A."/>
            <person name="Hutchinson M.I."/>
            <person name="Powell A.J."/>
            <person name="Barry K."/>
            <person name="Miller A.N."/>
            <person name="Grigoriev I.V."/>
            <person name="Debuchy R."/>
            <person name="Gladieux P."/>
            <person name="Thoren M.H."/>
            <person name="Johannesson H."/>
        </authorList>
    </citation>
    <scope>NUCLEOTIDE SEQUENCE</scope>
    <source>
        <strain evidence="3">CBS 606.72</strain>
    </source>
</reference>
<dbReference type="PROSITE" id="PS50879">
    <property type="entry name" value="RNASE_H_1"/>
    <property type="match status" value="1"/>
</dbReference>
<feature type="compositionally biased region" description="Low complexity" evidence="1">
    <location>
        <begin position="187"/>
        <end position="239"/>
    </location>
</feature>
<dbReference type="Gene3D" id="3.30.420.10">
    <property type="entry name" value="Ribonuclease H-like superfamily/Ribonuclease H"/>
    <property type="match status" value="1"/>
</dbReference>
<name>A0AA40C109_9PEZI</name>
<accession>A0AA40C109</accession>
<feature type="region of interest" description="Disordered" evidence="1">
    <location>
        <begin position="1"/>
        <end position="283"/>
    </location>
</feature>
<protein>
    <recommendedName>
        <fullName evidence="2">RNase H type-1 domain-containing protein</fullName>
    </recommendedName>
</protein>
<evidence type="ECO:0000313" key="3">
    <source>
        <dbReference type="EMBL" id="KAK0620734.1"/>
    </source>
</evidence>
<feature type="compositionally biased region" description="Pro residues" evidence="1">
    <location>
        <begin position="154"/>
        <end position="165"/>
    </location>
</feature>
<dbReference type="EMBL" id="JAULSU010000004">
    <property type="protein sequence ID" value="KAK0620734.1"/>
    <property type="molecule type" value="Genomic_DNA"/>
</dbReference>
<proteinExistence type="predicted"/>
<feature type="compositionally biased region" description="Basic and acidic residues" evidence="1">
    <location>
        <begin position="35"/>
        <end position="55"/>
    </location>
</feature>
<feature type="domain" description="RNase H type-1" evidence="2">
    <location>
        <begin position="318"/>
        <end position="480"/>
    </location>
</feature>
<dbReference type="SUPFAM" id="SSF53098">
    <property type="entry name" value="Ribonuclease H-like"/>
    <property type="match status" value="1"/>
</dbReference>
<evidence type="ECO:0000313" key="4">
    <source>
        <dbReference type="Proteomes" id="UP001175000"/>
    </source>
</evidence>
<keyword evidence="4" id="KW-1185">Reference proteome</keyword>
<evidence type="ECO:0000259" key="2">
    <source>
        <dbReference type="PROSITE" id="PS50879"/>
    </source>
</evidence>
<dbReference type="InterPro" id="IPR002156">
    <property type="entry name" value="RNaseH_domain"/>
</dbReference>
<dbReference type="InterPro" id="IPR036397">
    <property type="entry name" value="RNaseH_sf"/>
</dbReference>
<comment type="caution">
    <text evidence="3">The sequence shown here is derived from an EMBL/GenBank/DDBJ whole genome shotgun (WGS) entry which is preliminary data.</text>
</comment>
<dbReference type="Proteomes" id="UP001175000">
    <property type="component" value="Unassembled WGS sequence"/>
</dbReference>
<dbReference type="InterPro" id="IPR012337">
    <property type="entry name" value="RNaseH-like_sf"/>
</dbReference>
<dbReference type="GO" id="GO:0004523">
    <property type="term" value="F:RNA-DNA hybrid ribonuclease activity"/>
    <property type="evidence" value="ECO:0007669"/>
    <property type="project" value="InterPro"/>
</dbReference>
<organism evidence="3 4">
    <name type="scientific">Immersiella caudata</name>
    <dbReference type="NCBI Taxonomy" id="314043"/>
    <lineage>
        <taxon>Eukaryota</taxon>
        <taxon>Fungi</taxon>
        <taxon>Dikarya</taxon>
        <taxon>Ascomycota</taxon>
        <taxon>Pezizomycotina</taxon>
        <taxon>Sordariomycetes</taxon>
        <taxon>Sordariomycetidae</taxon>
        <taxon>Sordariales</taxon>
        <taxon>Lasiosphaeriaceae</taxon>
        <taxon>Immersiella</taxon>
    </lineage>
</organism>
<dbReference type="GO" id="GO:0003676">
    <property type="term" value="F:nucleic acid binding"/>
    <property type="evidence" value="ECO:0007669"/>
    <property type="project" value="InterPro"/>
</dbReference>
<evidence type="ECO:0000256" key="1">
    <source>
        <dbReference type="SAM" id="MobiDB-lite"/>
    </source>
</evidence>